<dbReference type="PANTHER" id="PTHR24421:SF10">
    <property type="entry name" value="NITRATE_NITRITE SENSOR PROTEIN NARQ"/>
    <property type="match status" value="1"/>
</dbReference>
<keyword evidence="8" id="KW-0902">Two-component regulatory system</keyword>
<feature type="transmembrane region" description="Helical" evidence="9">
    <location>
        <begin position="101"/>
        <end position="122"/>
    </location>
</feature>
<evidence type="ECO:0000256" key="2">
    <source>
        <dbReference type="ARBA" id="ARBA00012438"/>
    </source>
</evidence>
<evidence type="ECO:0000313" key="11">
    <source>
        <dbReference type="EMBL" id="PWW24972.1"/>
    </source>
</evidence>
<dbReference type="AlphaFoldDB" id="A0A317QNQ7"/>
<feature type="transmembrane region" description="Helical" evidence="9">
    <location>
        <begin position="66"/>
        <end position="89"/>
    </location>
</feature>
<dbReference type="CDD" id="cd16917">
    <property type="entry name" value="HATPase_UhpB-NarQ-NarX-like"/>
    <property type="match status" value="1"/>
</dbReference>
<evidence type="ECO:0000256" key="5">
    <source>
        <dbReference type="ARBA" id="ARBA00022741"/>
    </source>
</evidence>
<keyword evidence="6 11" id="KW-0418">Kinase</keyword>
<evidence type="ECO:0000256" key="8">
    <source>
        <dbReference type="ARBA" id="ARBA00023012"/>
    </source>
</evidence>
<reference evidence="12" key="1">
    <citation type="submission" date="2018-05" db="EMBL/GenBank/DDBJ databases">
        <authorList>
            <person name="Klenk H.-P."/>
            <person name="Huntemann M."/>
            <person name="Clum A."/>
            <person name="Pillay M."/>
            <person name="Palaniappan K."/>
            <person name="Varghese N."/>
            <person name="Mikhailova N."/>
            <person name="Stamatis D."/>
            <person name="Reddy T."/>
            <person name="Daum C."/>
            <person name="Shapiro N."/>
            <person name="Ivanova N."/>
            <person name="Kyrpides N."/>
            <person name="Woyke T."/>
        </authorList>
    </citation>
    <scope>NUCLEOTIDE SEQUENCE [LARGE SCALE GENOMIC DNA]</scope>
    <source>
        <strain evidence="12">DSM 45417</strain>
    </source>
</reference>
<dbReference type="GO" id="GO:0000155">
    <property type="term" value="F:phosphorelay sensor kinase activity"/>
    <property type="evidence" value="ECO:0007669"/>
    <property type="project" value="InterPro"/>
</dbReference>
<evidence type="ECO:0000256" key="7">
    <source>
        <dbReference type="ARBA" id="ARBA00022840"/>
    </source>
</evidence>
<dbReference type="RefSeq" id="WP_110007022.1">
    <property type="nucleotide sequence ID" value="NZ_QGTX01000001.1"/>
</dbReference>
<dbReference type="Pfam" id="PF07730">
    <property type="entry name" value="HisKA_3"/>
    <property type="match status" value="1"/>
</dbReference>
<dbReference type="SUPFAM" id="SSF55874">
    <property type="entry name" value="ATPase domain of HSP90 chaperone/DNA topoisomerase II/histidine kinase"/>
    <property type="match status" value="1"/>
</dbReference>
<dbReference type="Proteomes" id="UP000246661">
    <property type="component" value="Unassembled WGS sequence"/>
</dbReference>
<feature type="transmembrane region" description="Helical" evidence="9">
    <location>
        <begin position="244"/>
        <end position="264"/>
    </location>
</feature>
<evidence type="ECO:0000259" key="10">
    <source>
        <dbReference type="SMART" id="SM00387"/>
    </source>
</evidence>
<feature type="domain" description="Histidine kinase/HSP90-like ATPase" evidence="10">
    <location>
        <begin position="571"/>
        <end position="660"/>
    </location>
</feature>
<dbReference type="SMART" id="SM00387">
    <property type="entry name" value="HATPase_c"/>
    <property type="match status" value="1"/>
</dbReference>
<feature type="transmembrane region" description="Helical" evidence="9">
    <location>
        <begin position="37"/>
        <end position="59"/>
    </location>
</feature>
<proteinExistence type="predicted"/>
<dbReference type="Gene3D" id="1.20.5.1930">
    <property type="match status" value="1"/>
</dbReference>
<evidence type="ECO:0000256" key="3">
    <source>
        <dbReference type="ARBA" id="ARBA00022553"/>
    </source>
</evidence>
<keyword evidence="5" id="KW-0547">Nucleotide-binding</keyword>
<dbReference type="EC" id="2.7.13.3" evidence="2"/>
<evidence type="ECO:0000313" key="12">
    <source>
        <dbReference type="Proteomes" id="UP000246661"/>
    </source>
</evidence>
<dbReference type="InterPro" id="IPR036890">
    <property type="entry name" value="HATPase_C_sf"/>
</dbReference>
<evidence type="ECO:0000256" key="6">
    <source>
        <dbReference type="ARBA" id="ARBA00022777"/>
    </source>
</evidence>
<sequence>MPAARTVAAGAAAVAGLAMAVAALVLALTGVPDAGPATVAWGLAGAGGSGVLGAVVAAARPRLLAGWLMLLVGVSSGGVALAATVAAALVPADPASAVGAAAFWLSTWLWVPAYVPVVALLLQVLPDGRLPGRGWTAAAGVGAATVVLAPVGWALTPYDQQDRPVAAPYRDLVNPVGVDGAFALAGLSLVLVLAGTVAGVASLVVRLRRSGGREREQVLWVLAGALATVLLLVLAWSVPAAETALIAAALLPLPAATAWALVRTRLWDLDPALARTLVYLSLTLLALALHGVLLVLAGRLLGRLGEQSDLLVFALAAVLVQPARDALQRGVNRLLYGDVVEPGVVVGELGRRVDSATAPSQVLPGVVEVLARTLRLPSVALHLPGSEPVTAGRAPGSGDDVRTLPLVHQGRTVGRLDVVLPAGGLGPRLRDLLDELVRQTAQAAHAVLLAGELQRSRESIVTSREEERRRLRHDLHDDLGPVLAATAMQLEAAAELVPADPARATAMLDRAAGHLRASVADVRRIVDDLRPAALGDLGLAGAVRAHAARLADGGVAVTVDVPGDLGELPAAVEVAALRIVGEAMTNVARHARATRAHVTITHRGTALEVCVEDDGIGVRPGAATGVGLGSMHQRAAELGGTCTVSSGPGTTVRACLPTGAA</sequence>
<dbReference type="InterPro" id="IPR050482">
    <property type="entry name" value="Sensor_HK_TwoCompSys"/>
</dbReference>
<keyword evidence="4" id="KW-0808">Transferase</keyword>
<dbReference type="OrthoDB" id="227596at2"/>
<dbReference type="GO" id="GO:0016020">
    <property type="term" value="C:membrane"/>
    <property type="evidence" value="ECO:0007669"/>
    <property type="project" value="InterPro"/>
</dbReference>
<organism evidence="11 12">
    <name type="scientific">Geodermatophilus normandii</name>
    <dbReference type="NCBI Taxonomy" id="1137989"/>
    <lineage>
        <taxon>Bacteria</taxon>
        <taxon>Bacillati</taxon>
        <taxon>Actinomycetota</taxon>
        <taxon>Actinomycetes</taxon>
        <taxon>Geodermatophilales</taxon>
        <taxon>Geodermatophilaceae</taxon>
        <taxon>Geodermatophilus</taxon>
    </lineage>
</organism>
<feature type="transmembrane region" description="Helical" evidence="9">
    <location>
        <begin position="181"/>
        <end position="205"/>
    </location>
</feature>
<comment type="caution">
    <text evidence="11">The sequence shown here is derived from an EMBL/GenBank/DDBJ whole genome shotgun (WGS) entry which is preliminary data.</text>
</comment>
<feature type="transmembrane region" description="Helical" evidence="9">
    <location>
        <begin position="276"/>
        <end position="298"/>
    </location>
</feature>
<comment type="catalytic activity">
    <reaction evidence="1">
        <text>ATP + protein L-histidine = ADP + protein N-phospho-L-histidine.</text>
        <dbReference type="EC" id="2.7.13.3"/>
    </reaction>
</comment>
<name>A0A317QNQ7_9ACTN</name>
<accession>A0A317QNQ7</accession>
<keyword evidence="9" id="KW-1133">Transmembrane helix</keyword>
<evidence type="ECO:0000256" key="4">
    <source>
        <dbReference type="ARBA" id="ARBA00022679"/>
    </source>
</evidence>
<keyword evidence="9" id="KW-0812">Transmembrane</keyword>
<dbReference type="PANTHER" id="PTHR24421">
    <property type="entry name" value="NITRATE/NITRITE SENSOR PROTEIN NARX-RELATED"/>
    <property type="match status" value="1"/>
</dbReference>
<keyword evidence="9" id="KW-0472">Membrane</keyword>
<feature type="transmembrane region" description="Helical" evidence="9">
    <location>
        <begin position="217"/>
        <end position="238"/>
    </location>
</feature>
<keyword evidence="12" id="KW-1185">Reference proteome</keyword>
<evidence type="ECO:0000256" key="1">
    <source>
        <dbReference type="ARBA" id="ARBA00000085"/>
    </source>
</evidence>
<evidence type="ECO:0000256" key="9">
    <source>
        <dbReference type="SAM" id="Phobius"/>
    </source>
</evidence>
<dbReference type="Gene3D" id="3.30.565.10">
    <property type="entry name" value="Histidine kinase-like ATPase, C-terminal domain"/>
    <property type="match status" value="1"/>
</dbReference>
<dbReference type="Pfam" id="PF02518">
    <property type="entry name" value="HATPase_c"/>
    <property type="match status" value="1"/>
</dbReference>
<dbReference type="InterPro" id="IPR003594">
    <property type="entry name" value="HATPase_dom"/>
</dbReference>
<protein>
    <recommendedName>
        <fullName evidence="2">histidine kinase</fullName>
        <ecNumber evidence="2">2.7.13.3</ecNumber>
    </recommendedName>
</protein>
<dbReference type="GO" id="GO:0046983">
    <property type="term" value="F:protein dimerization activity"/>
    <property type="evidence" value="ECO:0007669"/>
    <property type="project" value="InterPro"/>
</dbReference>
<keyword evidence="3" id="KW-0597">Phosphoprotein</keyword>
<dbReference type="InterPro" id="IPR011712">
    <property type="entry name" value="Sig_transdc_His_kin_sub3_dim/P"/>
</dbReference>
<dbReference type="GO" id="GO:0005524">
    <property type="term" value="F:ATP binding"/>
    <property type="evidence" value="ECO:0007669"/>
    <property type="project" value="UniProtKB-KW"/>
</dbReference>
<feature type="transmembrane region" description="Helical" evidence="9">
    <location>
        <begin position="134"/>
        <end position="155"/>
    </location>
</feature>
<keyword evidence="7" id="KW-0067">ATP-binding</keyword>
<gene>
    <name evidence="11" type="ORF">JD79_04166</name>
</gene>
<dbReference type="EMBL" id="QGTX01000001">
    <property type="protein sequence ID" value="PWW24972.1"/>
    <property type="molecule type" value="Genomic_DNA"/>
</dbReference>